<reference evidence="2" key="1">
    <citation type="submission" date="2023-07" db="EMBL/GenBank/DDBJ databases">
        <title>Black Yeasts Isolated from many extreme environments.</title>
        <authorList>
            <person name="Coleine C."/>
            <person name="Stajich J.E."/>
            <person name="Selbmann L."/>
        </authorList>
    </citation>
    <scope>NUCLEOTIDE SEQUENCE</scope>
    <source>
        <strain evidence="2">CCFEE 5485</strain>
    </source>
</reference>
<evidence type="ECO:0000313" key="2">
    <source>
        <dbReference type="EMBL" id="KAK3679009.1"/>
    </source>
</evidence>
<dbReference type="EMBL" id="JAUTXT010000003">
    <property type="protein sequence ID" value="KAK3679009.1"/>
    <property type="molecule type" value="Genomic_DNA"/>
</dbReference>
<keyword evidence="3" id="KW-1185">Reference proteome</keyword>
<protein>
    <submittedName>
        <fullName evidence="2">Uncharacterized protein</fullName>
    </submittedName>
</protein>
<sequence length="205" mass="22597">MENLGQNRTERLINQGLAQRSISQDIDAAMEIAARELVQTEAARQTDRRMARQYGIVLDISEVDPDHNRNVVNPSHGPHEQVPHPPVSLYHTPVDIPRVHDCSAGTGLTPMERFAAISTIDEPWPFYARKQMTAMRIQEGDPKTAIMRGKAAQMVAEANGQPIASSDALNECSRMESGTEPPSSTQKKQRLVRRSPSHGPRSSGG</sequence>
<evidence type="ECO:0000313" key="3">
    <source>
        <dbReference type="Proteomes" id="UP001274830"/>
    </source>
</evidence>
<accession>A0AAE0WW92</accession>
<comment type="caution">
    <text evidence="2">The sequence shown here is derived from an EMBL/GenBank/DDBJ whole genome shotgun (WGS) entry which is preliminary data.</text>
</comment>
<evidence type="ECO:0000256" key="1">
    <source>
        <dbReference type="SAM" id="MobiDB-lite"/>
    </source>
</evidence>
<proteinExistence type="predicted"/>
<gene>
    <name evidence="2" type="ORF">LTR78_001462</name>
</gene>
<dbReference type="Proteomes" id="UP001274830">
    <property type="component" value="Unassembled WGS sequence"/>
</dbReference>
<feature type="compositionally biased region" description="Basic residues" evidence="1">
    <location>
        <begin position="187"/>
        <end position="196"/>
    </location>
</feature>
<feature type="region of interest" description="Disordered" evidence="1">
    <location>
        <begin position="158"/>
        <end position="205"/>
    </location>
</feature>
<dbReference type="AlphaFoldDB" id="A0AAE0WW92"/>
<organism evidence="2 3">
    <name type="scientific">Recurvomyces mirabilis</name>
    <dbReference type="NCBI Taxonomy" id="574656"/>
    <lineage>
        <taxon>Eukaryota</taxon>
        <taxon>Fungi</taxon>
        <taxon>Dikarya</taxon>
        <taxon>Ascomycota</taxon>
        <taxon>Pezizomycotina</taxon>
        <taxon>Dothideomycetes</taxon>
        <taxon>Dothideomycetidae</taxon>
        <taxon>Mycosphaerellales</taxon>
        <taxon>Teratosphaeriaceae</taxon>
        <taxon>Recurvomyces</taxon>
    </lineage>
</organism>
<name>A0AAE0WW92_9PEZI</name>